<sequence>MIDLHNHILPGIDDGAADLSVSVEMARMHVAQGVEIVACTPHILPGVYHNEGEAIRRAVDALQQVLDEAGVPLILIPGADNHVVPDFVDELRKGRLLTLGDTRYVLVEPPHNVAPARLDELVFTILLANYVPILTHPERLKWIEEKYELIERMAAHGIWMQITSGSLTGRFGRRPKYWAERMIGEGRVHILASDAHDTVKRPPDLAEGRLAAERLVGAAEAAQMTVGRPRDIVLNRAPSESAPIGVVKFDEVGQEDRGGLRAYRSAGSGAGDLLGRLRRLFGR</sequence>
<dbReference type="InterPro" id="IPR016667">
    <property type="entry name" value="Caps_polysacc_synth_CpsB/CapC"/>
</dbReference>
<dbReference type="GO" id="GO:0004725">
    <property type="term" value="F:protein tyrosine phosphatase activity"/>
    <property type="evidence" value="ECO:0007669"/>
    <property type="project" value="UniProtKB-EC"/>
</dbReference>
<dbReference type="Proteomes" id="UP001238467">
    <property type="component" value="Unassembled WGS sequence"/>
</dbReference>
<evidence type="ECO:0000256" key="1">
    <source>
        <dbReference type="ARBA" id="ARBA00005750"/>
    </source>
</evidence>
<dbReference type="EC" id="3.1.3.48" evidence="2"/>
<dbReference type="PANTHER" id="PTHR39181">
    <property type="entry name" value="TYROSINE-PROTEIN PHOSPHATASE YWQE"/>
    <property type="match status" value="1"/>
</dbReference>
<evidence type="ECO:0000256" key="2">
    <source>
        <dbReference type="ARBA" id="ARBA00013064"/>
    </source>
</evidence>
<evidence type="ECO:0000256" key="3">
    <source>
        <dbReference type="ARBA" id="ARBA00022801"/>
    </source>
</evidence>
<evidence type="ECO:0000313" key="6">
    <source>
        <dbReference type="Proteomes" id="UP001238467"/>
    </source>
</evidence>
<accession>A0ABU0DKN0</accession>
<gene>
    <name evidence="5" type="ORF">J2S76_003427</name>
</gene>
<dbReference type="Pfam" id="PF19567">
    <property type="entry name" value="CpsB_CapC"/>
    <property type="match status" value="1"/>
</dbReference>
<protein>
    <recommendedName>
        <fullName evidence="2">protein-tyrosine-phosphatase</fullName>
        <ecNumber evidence="2">3.1.3.48</ecNumber>
    </recommendedName>
</protein>
<dbReference type="RefSeq" id="WP_307062284.1">
    <property type="nucleotide sequence ID" value="NZ_JAUSUH010000008.1"/>
</dbReference>
<dbReference type="EMBL" id="JAUSUH010000008">
    <property type="protein sequence ID" value="MDQ0348993.1"/>
    <property type="molecule type" value="Genomic_DNA"/>
</dbReference>
<evidence type="ECO:0000313" key="5">
    <source>
        <dbReference type="EMBL" id="MDQ0348993.1"/>
    </source>
</evidence>
<keyword evidence="3 5" id="KW-0378">Hydrolase</keyword>
<name>A0ABU0DKN0_9HYPH</name>
<comment type="catalytic activity">
    <reaction evidence="4">
        <text>O-phospho-L-tyrosyl-[protein] + H2O = L-tyrosyl-[protein] + phosphate</text>
        <dbReference type="Rhea" id="RHEA:10684"/>
        <dbReference type="Rhea" id="RHEA-COMP:10136"/>
        <dbReference type="Rhea" id="RHEA-COMP:20101"/>
        <dbReference type="ChEBI" id="CHEBI:15377"/>
        <dbReference type="ChEBI" id="CHEBI:43474"/>
        <dbReference type="ChEBI" id="CHEBI:46858"/>
        <dbReference type="ChEBI" id="CHEBI:61978"/>
        <dbReference type="EC" id="3.1.3.48"/>
    </reaction>
</comment>
<dbReference type="PIRSF" id="PIRSF016557">
    <property type="entry name" value="Caps_synth_CpsB"/>
    <property type="match status" value="1"/>
</dbReference>
<proteinExistence type="inferred from homology"/>
<dbReference type="SUPFAM" id="SSF89550">
    <property type="entry name" value="PHP domain-like"/>
    <property type="match status" value="1"/>
</dbReference>
<comment type="caution">
    <text evidence="5">The sequence shown here is derived from an EMBL/GenBank/DDBJ whole genome shotgun (WGS) entry which is preliminary data.</text>
</comment>
<dbReference type="InterPro" id="IPR016195">
    <property type="entry name" value="Pol/histidinol_Pase-like"/>
</dbReference>
<comment type="similarity">
    <text evidence="1">Belongs to the metallo-dependent hydrolases superfamily. CpsB/CapC family.</text>
</comment>
<organism evidence="5 6">
    <name type="scientific">Ancylobacter vacuolatus</name>
    <dbReference type="NCBI Taxonomy" id="223389"/>
    <lineage>
        <taxon>Bacteria</taxon>
        <taxon>Pseudomonadati</taxon>
        <taxon>Pseudomonadota</taxon>
        <taxon>Alphaproteobacteria</taxon>
        <taxon>Hyphomicrobiales</taxon>
        <taxon>Xanthobacteraceae</taxon>
        <taxon>Ancylobacter</taxon>
    </lineage>
</organism>
<dbReference type="Gene3D" id="3.20.20.140">
    <property type="entry name" value="Metal-dependent hydrolases"/>
    <property type="match status" value="1"/>
</dbReference>
<reference evidence="5 6" key="1">
    <citation type="submission" date="2023-07" db="EMBL/GenBank/DDBJ databases">
        <title>Genomic Encyclopedia of Type Strains, Phase IV (KMG-IV): sequencing the most valuable type-strain genomes for metagenomic binning, comparative biology and taxonomic classification.</title>
        <authorList>
            <person name="Goeker M."/>
        </authorList>
    </citation>
    <scope>NUCLEOTIDE SEQUENCE [LARGE SCALE GENOMIC DNA]</scope>
    <source>
        <strain evidence="5 6">DSM 1277</strain>
    </source>
</reference>
<evidence type="ECO:0000256" key="4">
    <source>
        <dbReference type="ARBA" id="ARBA00051722"/>
    </source>
</evidence>
<dbReference type="PANTHER" id="PTHR39181:SF1">
    <property type="entry name" value="TYROSINE-PROTEIN PHOSPHATASE YWQE"/>
    <property type="match status" value="1"/>
</dbReference>
<keyword evidence="6" id="KW-1185">Reference proteome</keyword>